<evidence type="ECO:0000259" key="1">
    <source>
        <dbReference type="Pfam" id="PF13709"/>
    </source>
</evidence>
<dbReference type="Gene3D" id="3.40.50.12140">
    <property type="entry name" value="Domain of unknown function DUF4159"/>
    <property type="match status" value="1"/>
</dbReference>
<dbReference type="Pfam" id="PF13709">
    <property type="entry name" value="DUF4159"/>
    <property type="match status" value="1"/>
</dbReference>
<dbReference type="AlphaFoldDB" id="A0A917GQU8"/>
<comment type="caution">
    <text evidence="2">The sequence shown here is derived from an EMBL/GenBank/DDBJ whole genome shotgun (WGS) entry which is preliminary data.</text>
</comment>
<evidence type="ECO:0000313" key="3">
    <source>
        <dbReference type="Proteomes" id="UP000627715"/>
    </source>
</evidence>
<keyword evidence="3" id="KW-1185">Reference proteome</keyword>
<organism evidence="2 3">
    <name type="scientific">Pseudohongiella nitratireducens</name>
    <dbReference type="NCBI Taxonomy" id="1768907"/>
    <lineage>
        <taxon>Bacteria</taxon>
        <taxon>Pseudomonadati</taxon>
        <taxon>Pseudomonadota</taxon>
        <taxon>Gammaproteobacteria</taxon>
        <taxon>Pseudomonadales</taxon>
        <taxon>Pseudohongiellaceae</taxon>
        <taxon>Pseudohongiella</taxon>
    </lineage>
</organism>
<accession>A0A917GQU8</accession>
<dbReference type="Proteomes" id="UP000627715">
    <property type="component" value="Unassembled WGS sequence"/>
</dbReference>
<protein>
    <recommendedName>
        <fullName evidence="1">DUF4159 domain-containing protein</fullName>
    </recommendedName>
</protein>
<dbReference type="InterPro" id="IPR025297">
    <property type="entry name" value="DUF4159"/>
</dbReference>
<gene>
    <name evidence="2" type="ORF">GCM10011403_09790</name>
</gene>
<reference evidence="2" key="2">
    <citation type="submission" date="2020-09" db="EMBL/GenBank/DDBJ databases">
        <authorList>
            <person name="Sun Q."/>
            <person name="Zhou Y."/>
        </authorList>
    </citation>
    <scope>NUCLEOTIDE SEQUENCE</scope>
    <source>
        <strain evidence="2">CGMCC 1.15425</strain>
    </source>
</reference>
<dbReference type="OrthoDB" id="9804083at2"/>
<evidence type="ECO:0000313" key="2">
    <source>
        <dbReference type="EMBL" id="GGG54721.1"/>
    </source>
</evidence>
<dbReference type="RefSeq" id="WP_068812194.1">
    <property type="nucleotide sequence ID" value="NZ_BMIY01000004.1"/>
</dbReference>
<feature type="domain" description="DUF4159" evidence="1">
    <location>
        <begin position="89"/>
        <end position="296"/>
    </location>
</feature>
<name>A0A917GQU8_9GAMM</name>
<sequence length="298" mass="34561">MSRVERQQVWQAGVLTALICCSPMLHAQSQDPLQSSREALSFPRDFDITRIMSDEEESVSRRPGLGEQPEFVWQRGRYENYPAGRGRRGGWWDTDYPDAEQNFLRGVQRYSLVDTATDATRAIDLTDPALFEQIFLYMTMKRVPIGSIRSGPNFTEAELQALREFMLRGGFVLLDDFWGEAHLQDFQMEMARLFPEREVVELGVDHEIFHTFYDITAFPQVPGRAVTWNYGQFNLDDPQFPPAVYAILDDEGRVMLVANLNSDMGDGWEHTFHEYYPTFYSNEAYRLGINYLIYAFTH</sequence>
<dbReference type="EMBL" id="BMIY01000004">
    <property type="protein sequence ID" value="GGG54721.1"/>
    <property type="molecule type" value="Genomic_DNA"/>
</dbReference>
<proteinExistence type="predicted"/>
<reference evidence="2" key="1">
    <citation type="journal article" date="2014" name="Int. J. Syst. Evol. Microbiol.">
        <title>Complete genome sequence of Corynebacterium casei LMG S-19264T (=DSM 44701T), isolated from a smear-ripened cheese.</title>
        <authorList>
            <consortium name="US DOE Joint Genome Institute (JGI-PGF)"/>
            <person name="Walter F."/>
            <person name="Albersmeier A."/>
            <person name="Kalinowski J."/>
            <person name="Ruckert C."/>
        </authorList>
    </citation>
    <scope>NUCLEOTIDE SEQUENCE</scope>
    <source>
        <strain evidence="2">CGMCC 1.15425</strain>
    </source>
</reference>